<keyword evidence="8" id="KW-0028">Amino-acid biosynthesis</keyword>
<evidence type="ECO:0000259" key="9">
    <source>
        <dbReference type="Pfam" id="PF00330"/>
    </source>
</evidence>
<comment type="catalytic activity">
    <reaction evidence="8">
        <text>(2R,3S)-3-isopropylmalate = (2S)-2-isopropylmalate</text>
        <dbReference type="Rhea" id="RHEA:32287"/>
        <dbReference type="ChEBI" id="CHEBI:1178"/>
        <dbReference type="ChEBI" id="CHEBI:35121"/>
        <dbReference type="EC" id="4.2.1.33"/>
    </reaction>
</comment>
<dbReference type="AlphaFoldDB" id="C4FI11"/>
<comment type="caution">
    <text evidence="10">The sequence shown here is derived from an EMBL/GenBank/DDBJ whole genome shotgun (WGS) entry which is preliminary data.</text>
</comment>
<gene>
    <name evidence="8 10" type="primary">leuC</name>
    <name evidence="10" type="ORF">SULYE_0195</name>
</gene>
<dbReference type="GO" id="GO:0009098">
    <property type="term" value="P:L-leucine biosynthetic process"/>
    <property type="evidence" value="ECO:0007669"/>
    <property type="project" value="UniProtKB-UniRule"/>
</dbReference>
<evidence type="ECO:0000256" key="2">
    <source>
        <dbReference type="ARBA" id="ARBA00022485"/>
    </source>
</evidence>
<keyword evidence="5 8" id="KW-0411">Iron-sulfur</keyword>
<evidence type="ECO:0000256" key="8">
    <source>
        <dbReference type="HAMAP-Rule" id="MF_01027"/>
    </source>
</evidence>
<dbReference type="InterPro" id="IPR001030">
    <property type="entry name" value="Acoase/IPM_deHydtase_lsu_aba"/>
</dbReference>
<dbReference type="EC" id="4.2.1.33" evidence="8"/>
<dbReference type="NCBIfam" id="TIGR01343">
    <property type="entry name" value="hacA_fam"/>
    <property type="match status" value="1"/>
</dbReference>
<evidence type="ECO:0000256" key="3">
    <source>
        <dbReference type="ARBA" id="ARBA00022723"/>
    </source>
</evidence>
<reference evidence="10 11" key="1">
    <citation type="submission" date="2009-04" db="EMBL/GenBank/DDBJ databases">
        <authorList>
            <person name="Reysenbach A.-L."/>
            <person name="Heidelberg J.F."/>
            <person name="Nelson W.C."/>
        </authorList>
    </citation>
    <scope>NUCLEOTIDE SEQUENCE [LARGE SCALE GENOMIC DNA]</scope>
    <source>
        <strain evidence="10 11">SS-5</strain>
    </source>
</reference>
<comment type="subunit">
    <text evidence="8">Heterodimer of LeuC and LeuD.</text>
</comment>
<evidence type="ECO:0000256" key="6">
    <source>
        <dbReference type="ARBA" id="ARBA00023239"/>
    </source>
</evidence>
<dbReference type="InterPro" id="IPR011823">
    <property type="entry name" value="IsopropMal_deHydtase_lsu_bac"/>
</dbReference>
<keyword evidence="6 8" id="KW-0456">Lyase</keyword>
<comment type="similarity">
    <text evidence="8">Belongs to the aconitase/IPM isomerase family. LeuC type 2 subfamily.</text>
</comment>
<dbReference type="GO" id="GO:0003861">
    <property type="term" value="F:3-isopropylmalate dehydratase activity"/>
    <property type="evidence" value="ECO:0007669"/>
    <property type="project" value="UniProtKB-UniRule"/>
</dbReference>
<dbReference type="InterPro" id="IPR018136">
    <property type="entry name" value="Aconitase_4Fe-4S_BS"/>
</dbReference>
<keyword evidence="3 8" id="KW-0479">Metal-binding</keyword>
<dbReference type="InterPro" id="IPR011826">
    <property type="entry name" value="HAcnase/IPMdehydase_lsu_prok"/>
</dbReference>
<dbReference type="Proteomes" id="UP000005540">
    <property type="component" value="Unassembled WGS sequence"/>
</dbReference>
<comment type="function">
    <text evidence="8">Catalyzes the isomerization between 2-isopropylmalate and 3-isopropylmalate, via the formation of 2-isopropylmaleate.</text>
</comment>
<dbReference type="PANTHER" id="PTHR43822:SF16">
    <property type="entry name" value="3-ISOPROPYLMALATE DEHYDRATASE LARGE SUBUNIT 2"/>
    <property type="match status" value="1"/>
</dbReference>
<dbReference type="NCBIfam" id="NF001614">
    <property type="entry name" value="PRK00402.1"/>
    <property type="match status" value="1"/>
</dbReference>
<evidence type="ECO:0000313" key="10">
    <source>
        <dbReference type="EMBL" id="EEP61292.1"/>
    </source>
</evidence>
<dbReference type="NCBIfam" id="TIGR02086">
    <property type="entry name" value="IPMI_arch"/>
    <property type="match status" value="1"/>
</dbReference>
<comment type="pathway">
    <text evidence="8">Amino-acid biosynthesis; L-leucine biosynthesis; L-leucine from 3-methyl-2-oxobutanoate: step 2/4.</text>
</comment>
<evidence type="ECO:0000256" key="7">
    <source>
        <dbReference type="ARBA" id="ARBA00023304"/>
    </source>
</evidence>
<dbReference type="NCBIfam" id="TIGR02083">
    <property type="entry name" value="LEU2"/>
    <property type="match status" value="1"/>
</dbReference>
<dbReference type="PRINTS" id="PR00415">
    <property type="entry name" value="ACONITASE"/>
</dbReference>
<organism evidence="10 11">
    <name type="scientific">Sulfurihydrogenibium yellowstonense SS-5</name>
    <dbReference type="NCBI Taxonomy" id="432331"/>
    <lineage>
        <taxon>Bacteria</taxon>
        <taxon>Pseudomonadati</taxon>
        <taxon>Aquificota</taxon>
        <taxon>Aquificia</taxon>
        <taxon>Aquificales</taxon>
        <taxon>Hydrogenothermaceae</taxon>
        <taxon>Sulfurihydrogenibium</taxon>
    </lineage>
</organism>
<sequence>MGMTITEKIIAAHAGKDYVEPGELVTVKVDLAIANDITAPLAIKQLEKYGIDKVHDPNKIALVMDHFFPPKDIMSAQQIKISRDFAKKMGIKNYFEGQDSGVMHTLLPEKGFIVPGDLVIGADSHTCTYGGIGAFSTGVGSTDIAYIWATGETWLRVPESMKFVFYNKPQKWVGGKDFVLTVIGKIGVDGALYKAMEYHGEAIKALDIDNRLTIANMAIEAGGKSGIIEPDEKTVEWVRKRTDREFKLYKSDPDAKYCCEYEFDASKIEPVVACPSLPSNVKPVSEVAGTHIDQVFIGSCTNGRLSDLRIAAAILKGKKVHPEVRCIVIPASDQIYKQALHEGIIEILAEAGCLISTSTCGPCLGGHMGILAEGEVCLSTSNRNFVGRMGHPKSQVYLSSPAVAAASAVLGRIVHPDEVAKYEEVETLITL</sequence>
<dbReference type="HAMAP" id="MF_01027">
    <property type="entry name" value="LeuC_type2"/>
    <property type="match status" value="1"/>
</dbReference>
<dbReference type="Pfam" id="PF00330">
    <property type="entry name" value="Aconitase"/>
    <property type="match status" value="1"/>
</dbReference>
<comment type="cofactor">
    <cofactor evidence="8">
        <name>[4Fe-4S] cluster</name>
        <dbReference type="ChEBI" id="CHEBI:49883"/>
    </cofactor>
    <text evidence="8">Binds 1 [4Fe-4S] cluster per subunit.</text>
</comment>
<feature type="binding site" evidence="8">
    <location>
        <position position="300"/>
    </location>
    <ligand>
        <name>[4Fe-4S] cluster</name>
        <dbReference type="ChEBI" id="CHEBI:49883"/>
    </ligand>
</feature>
<evidence type="ECO:0000313" key="11">
    <source>
        <dbReference type="Proteomes" id="UP000005540"/>
    </source>
</evidence>
<evidence type="ECO:0000256" key="1">
    <source>
        <dbReference type="ARBA" id="ARBA00022430"/>
    </source>
</evidence>
<dbReference type="InterPro" id="IPR036008">
    <property type="entry name" value="Aconitase_4Fe-4S_dom"/>
</dbReference>
<dbReference type="InterPro" id="IPR033941">
    <property type="entry name" value="IPMI_cat"/>
</dbReference>
<dbReference type="EMBL" id="ABZS01000011">
    <property type="protein sequence ID" value="EEP61292.1"/>
    <property type="molecule type" value="Genomic_DNA"/>
</dbReference>
<proteinExistence type="inferred from homology"/>
<dbReference type="Gene3D" id="3.30.499.10">
    <property type="entry name" value="Aconitase, domain 3"/>
    <property type="match status" value="2"/>
</dbReference>
<dbReference type="CDD" id="cd01583">
    <property type="entry name" value="IPMI"/>
    <property type="match status" value="1"/>
</dbReference>
<dbReference type="InterPro" id="IPR015931">
    <property type="entry name" value="Acnase/IPM_dHydase_lsu_aba_1/3"/>
</dbReference>
<evidence type="ECO:0000256" key="4">
    <source>
        <dbReference type="ARBA" id="ARBA00023004"/>
    </source>
</evidence>
<feature type="binding site" evidence="8">
    <location>
        <position position="360"/>
    </location>
    <ligand>
        <name>[4Fe-4S] cluster</name>
        <dbReference type="ChEBI" id="CHEBI:49883"/>
    </ligand>
</feature>
<keyword evidence="1 8" id="KW-0432">Leucine biosynthesis</keyword>
<dbReference type="PROSITE" id="PS00450">
    <property type="entry name" value="ACONITASE_1"/>
    <property type="match status" value="1"/>
</dbReference>
<dbReference type="PANTHER" id="PTHR43822">
    <property type="entry name" value="HOMOACONITASE, MITOCHONDRIAL-RELATED"/>
    <property type="match status" value="1"/>
</dbReference>
<keyword evidence="7 8" id="KW-0100">Branched-chain amino acid biosynthesis</keyword>
<dbReference type="UniPathway" id="UPA00048">
    <property type="reaction ID" value="UER00071"/>
</dbReference>
<dbReference type="OrthoDB" id="9764318at2"/>
<name>C4FI11_9AQUI</name>
<dbReference type="RefSeq" id="WP_007545609.1">
    <property type="nucleotide sequence ID" value="NZ_ABZS01000011.1"/>
</dbReference>
<feature type="binding site" evidence="8">
    <location>
        <position position="363"/>
    </location>
    <ligand>
        <name>[4Fe-4S] cluster</name>
        <dbReference type="ChEBI" id="CHEBI:49883"/>
    </ligand>
</feature>
<evidence type="ECO:0000256" key="5">
    <source>
        <dbReference type="ARBA" id="ARBA00023014"/>
    </source>
</evidence>
<dbReference type="GO" id="GO:0046872">
    <property type="term" value="F:metal ion binding"/>
    <property type="evidence" value="ECO:0007669"/>
    <property type="project" value="UniProtKB-KW"/>
</dbReference>
<keyword evidence="2 8" id="KW-0004">4Fe-4S</keyword>
<dbReference type="GO" id="GO:0051539">
    <property type="term" value="F:4 iron, 4 sulfur cluster binding"/>
    <property type="evidence" value="ECO:0007669"/>
    <property type="project" value="UniProtKB-KW"/>
</dbReference>
<accession>C4FI11</accession>
<dbReference type="InterPro" id="IPR006251">
    <property type="entry name" value="Homoacnase/IPMdehydase_lsu"/>
</dbReference>
<dbReference type="InterPro" id="IPR050067">
    <property type="entry name" value="IPM_dehydratase_rel_enz"/>
</dbReference>
<feature type="domain" description="Aconitase/3-isopropylmalate dehydratase large subunit alpha/beta/alpha" evidence="9">
    <location>
        <begin position="7"/>
        <end position="411"/>
    </location>
</feature>
<protein>
    <recommendedName>
        <fullName evidence="8">3-isopropylmalate dehydratase large subunit</fullName>
        <ecNumber evidence="8">4.2.1.33</ecNumber>
    </recommendedName>
    <alternativeName>
        <fullName evidence="8">Alpha-IPM isomerase</fullName>
        <shortName evidence="8">IPMI</shortName>
    </alternativeName>
    <alternativeName>
        <fullName evidence="8">Isopropylmalate isomerase</fullName>
    </alternativeName>
</protein>
<keyword evidence="11" id="KW-1185">Reference proteome</keyword>
<dbReference type="SUPFAM" id="SSF53732">
    <property type="entry name" value="Aconitase iron-sulfur domain"/>
    <property type="match status" value="1"/>
</dbReference>
<keyword evidence="4 8" id="KW-0408">Iron</keyword>
<dbReference type="PROSITE" id="PS01244">
    <property type="entry name" value="ACONITASE_2"/>
    <property type="match status" value="1"/>
</dbReference>